<protein>
    <submittedName>
        <fullName evidence="5">EAL domain-containing protein</fullName>
    </submittedName>
</protein>
<dbReference type="SMART" id="SM00052">
    <property type="entry name" value="EAL"/>
    <property type="match status" value="1"/>
</dbReference>
<dbReference type="AlphaFoldDB" id="A0A3N4DZ14"/>
<evidence type="ECO:0000259" key="2">
    <source>
        <dbReference type="PROSITE" id="PS50110"/>
    </source>
</evidence>
<dbReference type="PANTHER" id="PTHR33121">
    <property type="entry name" value="CYCLIC DI-GMP PHOSPHODIESTERASE PDEF"/>
    <property type="match status" value="1"/>
</dbReference>
<dbReference type="InterPro" id="IPR011006">
    <property type="entry name" value="CheY-like_superfamily"/>
</dbReference>
<reference evidence="7" key="2">
    <citation type="submission" date="2018-11" db="EMBL/GenBank/DDBJ databases">
        <title>Shewanella sp. R106.</title>
        <authorList>
            <person name="Hwang Y.J."/>
            <person name="Hwang C.Y."/>
        </authorList>
    </citation>
    <scope>NUCLEOTIDE SEQUENCE [LARGE SCALE GENOMIC DNA]</scope>
    <source>
        <strain evidence="7">R106</strain>
    </source>
</reference>
<dbReference type="InterPro" id="IPR035919">
    <property type="entry name" value="EAL_sf"/>
</dbReference>
<dbReference type="CDD" id="cd01948">
    <property type="entry name" value="EAL"/>
    <property type="match status" value="1"/>
</dbReference>
<dbReference type="GO" id="GO:0000160">
    <property type="term" value="P:phosphorelay signal transduction system"/>
    <property type="evidence" value="ECO:0007669"/>
    <property type="project" value="InterPro"/>
</dbReference>
<evidence type="ECO:0000259" key="3">
    <source>
        <dbReference type="PROSITE" id="PS50883"/>
    </source>
</evidence>
<feature type="domain" description="EAL" evidence="3">
    <location>
        <begin position="493"/>
        <end position="745"/>
    </location>
</feature>
<feature type="domain" description="Response regulatory" evidence="2">
    <location>
        <begin position="30"/>
        <end position="154"/>
    </location>
</feature>
<dbReference type="InterPro" id="IPR043128">
    <property type="entry name" value="Rev_trsase/Diguanyl_cyclase"/>
</dbReference>
<dbReference type="Proteomes" id="UP000273778">
    <property type="component" value="Chromosome"/>
</dbReference>
<proteinExistence type="predicted"/>
<dbReference type="InterPro" id="IPR000160">
    <property type="entry name" value="GGDEF_dom"/>
</dbReference>
<dbReference type="InterPro" id="IPR050706">
    <property type="entry name" value="Cyclic-di-GMP_PDE-like"/>
</dbReference>
<dbReference type="PANTHER" id="PTHR33121:SF70">
    <property type="entry name" value="SIGNALING PROTEIN YKOW"/>
    <property type="match status" value="1"/>
</dbReference>
<accession>A0A3N4DZ14</accession>
<evidence type="ECO:0000313" key="7">
    <source>
        <dbReference type="Proteomes" id="UP000278855"/>
    </source>
</evidence>
<dbReference type="Pfam" id="PF00563">
    <property type="entry name" value="EAL"/>
    <property type="match status" value="1"/>
</dbReference>
<dbReference type="OrthoDB" id="9813903at2"/>
<dbReference type="Pfam" id="PF00990">
    <property type="entry name" value="GGDEF"/>
    <property type="match status" value="1"/>
</dbReference>
<evidence type="ECO:0000313" key="6">
    <source>
        <dbReference type="Proteomes" id="UP000273778"/>
    </source>
</evidence>
<dbReference type="EMBL" id="CP034073">
    <property type="protein sequence ID" value="AZG35410.1"/>
    <property type="molecule type" value="Genomic_DNA"/>
</dbReference>
<dbReference type="PROSITE" id="PS50883">
    <property type="entry name" value="EAL"/>
    <property type="match status" value="1"/>
</dbReference>
<evidence type="ECO:0000256" key="1">
    <source>
        <dbReference type="PROSITE-ProRule" id="PRU00169"/>
    </source>
</evidence>
<dbReference type="RefSeq" id="WP_124013280.1">
    <property type="nucleotide sequence ID" value="NZ_CP034073.1"/>
</dbReference>
<dbReference type="GO" id="GO:0071111">
    <property type="term" value="F:cyclic-guanylate-specific phosphodiesterase activity"/>
    <property type="evidence" value="ECO:0007669"/>
    <property type="project" value="InterPro"/>
</dbReference>
<dbReference type="SMART" id="SM00267">
    <property type="entry name" value="GGDEF"/>
    <property type="match status" value="1"/>
</dbReference>
<dbReference type="Gene3D" id="3.30.70.270">
    <property type="match status" value="1"/>
</dbReference>
<name>A0A3N4DZ14_9GAMM</name>
<dbReference type="EMBL" id="RKKB01000006">
    <property type="protein sequence ID" value="RPA31145.1"/>
    <property type="molecule type" value="Genomic_DNA"/>
</dbReference>
<dbReference type="InterPro" id="IPR001789">
    <property type="entry name" value="Sig_transdc_resp-reg_receiver"/>
</dbReference>
<dbReference type="Gene3D" id="3.20.20.450">
    <property type="entry name" value="EAL domain"/>
    <property type="match status" value="1"/>
</dbReference>
<evidence type="ECO:0000313" key="5">
    <source>
        <dbReference type="EMBL" id="RPA31145.1"/>
    </source>
</evidence>
<dbReference type="PROSITE" id="PS50110">
    <property type="entry name" value="RESPONSE_REGULATORY"/>
    <property type="match status" value="1"/>
</dbReference>
<dbReference type="SUPFAM" id="SSF141868">
    <property type="entry name" value="EAL domain-like"/>
    <property type="match status" value="1"/>
</dbReference>
<reference evidence="5" key="3">
    <citation type="submission" date="2018-11" db="EMBL/GenBank/DDBJ databases">
        <authorList>
            <person name="Hwang Y.J."/>
            <person name="Hwang C.Y."/>
        </authorList>
    </citation>
    <scope>NUCLEOTIDE SEQUENCE</scope>
    <source>
        <strain evidence="5">R106</strain>
    </source>
</reference>
<sequence length="746" mass="83959">MTTKKEFLFAPETGTDKQCKENKVGFLPWKILSVEGDLSYQQALLHGLRGLVIQSRPVQILTVNSTEKAAEMLVKHEDIAVILLDAIMENDDSGIRLVDTIRNVQGNASVRIILLTEKPDSTSRKSVMEQYDIDEYWNKSEVQFELLITVLTAHIRTWESLRDLKQACLGLQMIVDAARGLNSLYDISSFTHTVLTEIGRVIDTTPQGIVCISKLKKSCSDDASLAVATVTAATEDSTNFIGLPFDKEIQEIFGKISSKALETQTHQFDEYHSALYFEGDNNLAEYFIILVQSKNPLSSYHINLLKVFGENISSGFTNISLINRLSQLAYQDPMLKIHNRNWLHREIKSMSKKNKGKSELLIFDVNHFTSRVLTFGEEHADELIKGLYNAIKEIFSDKYLISRIEIDTFAVICTKVDSPSESALKSLVSKPVVIHGVPHILELTIVRMNMNFLIDFPPEKVLYLGLSSLHIAREKSKSIIHYTPEYLEDIKSESMMMFDLRDAIKKGDLFVVIQPKINMTNMKVIGFEALLRWESENTNIPPSVFIPIAEKSGLITQLDSFVFTKSVEIANLFSDLGYDLPISFNTTCDDLKDPLYIGNIISTVENGLVDPSLLEIEITESQAMLDYDEINPILLQLRDIGIKISIDDFGTGYSSLAHITRLAATSIKIDRSFITNIETEESSYRVVDIIINLANRFGFSVIAEGIETKGQMETLLHHGCHIGQGYLFAKPMTLVTAIEWLKTQVT</sequence>
<dbReference type="Gene3D" id="3.40.50.2300">
    <property type="match status" value="1"/>
</dbReference>
<dbReference type="InterPro" id="IPR029787">
    <property type="entry name" value="Nucleotide_cyclase"/>
</dbReference>
<keyword evidence="6" id="KW-1185">Reference proteome</keyword>
<dbReference type="Pfam" id="PF11849">
    <property type="entry name" value="DUF3369"/>
    <property type="match status" value="1"/>
</dbReference>
<dbReference type="Proteomes" id="UP000278855">
    <property type="component" value="Unassembled WGS sequence"/>
</dbReference>
<feature type="modified residue" description="4-aspartylphosphate" evidence="1">
    <location>
        <position position="85"/>
    </location>
</feature>
<evidence type="ECO:0000313" key="4">
    <source>
        <dbReference type="EMBL" id="AZG35410.1"/>
    </source>
</evidence>
<dbReference type="SMART" id="SM00448">
    <property type="entry name" value="REC"/>
    <property type="match status" value="1"/>
</dbReference>
<reference evidence="4 6" key="1">
    <citation type="submission" date="2018-11" db="EMBL/GenBank/DDBJ databases">
        <title>Shewanella sp. M2.</title>
        <authorList>
            <person name="Hwang Y.J."/>
            <person name="Hwang C.Y."/>
        </authorList>
    </citation>
    <scope>NUCLEOTIDE SEQUENCE [LARGE SCALE GENOMIC DNA]</scope>
    <source>
        <strain evidence="4 6">M2</strain>
    </source>
</reference>
<dbReference type="InterPro" id="IPR001633">
    <property type="entry name" value="EAL_dom"/>
</dbReference>
<keyword evidence="1" id="KW-0597">Phosphoprotein</keyword>
<gene>
    <name evidence="5" type="ORF">EGC77_14380</name>
    <name evidence="4" type="ORF">EGC80_11130</name>
</gene>
<dbReference type="KEGG" id="spsr:EGC80_11130"/>
<dbReference type="SUPFAM" id="SSF52172">
    <property type="entry name" value="CheY-like"/>
    <property type="match status" value="1"/>
</dbReference>
<organism evidence="5 7">
    <name type="scientific">Shewanella psychromarinicola</name>
    <dbReference type="NCBI Taxonomy" id="2487742"/>
    <lineage>
        <taxon>Bacteria</taxon>
        <taxon>Pseudomonadati</taxon>
        <taxon>Pseudomonadota</taxon>
        <taxon>Gammaproteobacteria</taxon>
        <taxon>Alteromonadales</taxon>
        <taxon>Shewanellaceae</taxon>
        <taxon>Shewanella</taxon>
    </lineage>
</organism>
<dbReference type="InterPro" id="IPR021800">
    <property type="entry name" value="DUF3369"/>
</dbReference>
<dbReference type="SUPFAM" id="SSF55073">
    <property type="entry name" value="Nucleotide cyclase"/>
    <property type="match status" value="1"/>
</dbReference>